<evidence type="ECO:0000313" key="1">
    <source>
        <dbReference type="EMBL" id="RAH71726.1"/>
    </source>
</evidence>
<dbReference type="EMBL" id="KZ824947">
    <property type="protein sequence ID" value="RAH71726.1"/>
    <property type="molecule type" value="Genomic_DNA"/>
</dbReference>
<gene>
    <name evidence="1" type="ORF">BO66DRAFT_47282</name>
</gene>
<accession>A0ACD1HE99</accession>
<keyword evidence="2" id="KW-1185">Reference proteome</keyword>
<sequence>MMSTKINPVSPVTVPAATWRHLLRSLLREASYLPDPVAKGYMHRYVLGRFRHYANNPSFEERNDLWQRWRLRKTAIKGLSVLQRANQGYMKPLEKVLRMAYGRTGRRRRELILSLITRTTRPSEPKPKCLEDLLAKNSMTEDWKPPRVVQDLLKAQLQQPLLQYLDAAPRIKDFEPVIPEKNSWARPVPHCRRRNIRKKWYSKVLANLLPPVPRRDLKILEGLISGQLPWTPPKRRKATGTTPAPPSEPELDVEFLVNGPKKGQTFKPYAAGRPHVFTRRFMLRIWMRISSLIPRVLIIEEAGTGKVKHRFTWKRESMTRPTLPARKDMTAEIFEGVDSQGKLLAGQLKPEQQGNDQPQDAPDVKIH</sequence>
<protein>
    <submittedName>
        <fullName evidence="1">Uncharacterized protein</fullName>
    </submittedName>
</protein>
<organism evidence="1 2">
    <name type="scientific">Aspergillus aculeatinus CBS 121060</name>
    <dbReference type="NCBI Taxonomy" id="1448322"/>
    <lineage>
        <taxon>Eukaryota</taxon>
        <taxon>Fungi</taxon>
        <taxon>Dikarya</taxon>
        <taxon>Ascomycota</taxon>
        <taxon>Pezizomycotina</taxon>
        <taxon>Eurotiomycetes</taxon>
        <taxon>Eurotiomycetidae</taxon>
        <taxon>Eurotiales</taxon>
        <taxon>Aspergillaceae</taxon>
        <taxon>Aspergillus</taxon>
        <taxon>Aspergillus subgen. Circumdati</taxon>
    </lineage>
</organism>
<evidence type="ECO:0000313" key="2">
    <source>
        <dbReference type="Proteomes" id="UP000249661"/>
    </source>
</evidence>
<dbReference type="Proteomes" id="UP000249661">
    <property type="component" value="Unassembled WGS sequence"/>
</dbReference>
<name>A0ACD1HE99_9EURO</name>
<proteinExistence type="predicted"/>
<reference evidence="1" key="1">
    <citation type="submission" date="2018-02" db="EMBL/GenBank/DDBJ databases">
        <title>The genomes of Aspergillus section Nigri reveals drivers in fungal speciation.</title>
        <authorList>
            <consortium name="DOE Joint Genome Institute"/>
            <person name="Vesth T.C."/>
            <person name="Nybo J."/>
            <person name="Theobald S."/>
            <person name="Brandl J."/>
            <person name="Frisvad J.C."/>
            <person name="Nielsen K.F."/>
            <person name="Lyhne E.K."/>
            <person name="Kogle M.E."/>
            <person name="Kuo A."/>
            <person name="Riley R."/>
            <person name="Clum A."/>
            <person name="Nolan M."/>
            <person name="Lipzen A."/>
            <person name="Salamov A."/>
            <person name="Henrissat B."/>
            <person name="Wiebenga A."/>
            <person name="De vries R.P."/>
            <person name="Grigoriev I.V."/>
            <person name="Mortensen U.H."/>
            <person name="Andersen M.R."/>
            <person name="Baker S.E."/>
        </authorList>
    </citation>
    <scope>NUCLEOTIDE SEQUENCE</scope>
    <source>
        <strain evidence="1">CBS 121060</strain>
    </source>
</reference>